<evidence type="ECO:0000313" key="3">
    <source>
        <dbReference type="Proteomes" id="UP000010824"/>
    </source>
</evidence>
<dbReference type="InParanoid" id="L0HF63"/>
<dbReference type="Pfam" id="PF20020">
    <property type="entry name" value="DUF6431"/>
    <property type="match status" value="1"/>
</dbReference>
<dbReference type="KEGG" id="mfo:Metfor_0649"/>
<dbReference type="STRING" id="593750.Metfor_0649"/>
<evidence type="ECO:0000259" key="1">
    <source>
        <dbReference type="Pfam" id="PF20020"/>
    </source>
</evidence>
<proteinExistence type="predicted"/>
<dbReference type="EMBL" id="CP003167">
    <property type="protein sequence ID" value="AGB01709.1"/>
    <property type="molecule type" value="Genomic_DNA"/>
</dbReference>
<dbReference type="AlphaFoldDB" id="L0HF63"/>
<dbReference type="Proteomes" id="UP000010824">
    <property type="component" value="Chromosome"/>
</dbReference>
<feature type="domain" description="DUF6431" evidence="1">
    <location>
        <begin position="32"/>
        <end position="78"/>
    </location>
</feature>
<dbReference type="InterPro" id="IPR045536">
    <property type="entry name" value="DUF6431"/>
</dbReference>
<keyword evidence="3" id="KW-1185">Reference proteome</keyword>
<name>L0HF63_METFS</name>
<evidence type="ECO:0000313" key="2">
    <source>
        <dbReference type="EMBL" id="AGB01709.1"/>
    </source>
</evidence>
<accession>L0HF63</accession>
<sequence precursor="true">MRKRRIPPMLTDIVQAALASYDNVLFDSCDTCPSCGGDLSGYDIKKRQFAVVMDGEQKKVIPVRVKRFRCRSCRQIHPADQPFYPDTRIGSLAVDLCVTLGGSMPFSRVSSCLYEMGVVVDRWSVRNYIRNNRRTVPGVDMFGFTIPLSIVSHSALAMGIPAGGSVSASDLLAACGYPSGKNTGSPPQEAMTGSREG</sequence>
<dbReference type="OrthoDB" id="114322at2157"/>
<gene>
    <name evidence="2" type="ordered locus">Metfor_0649</name>
</gene>
<dbReference type="HOGENOM" id="CLU_107895_0_0_2"/>
<dbReference type="GeneID" id="14309322"/>
<reference evidence="2 3" key="2">
    <citation type="journal article" date="2014" name="Genome Announc.">
        <title>Complete Genome Sequence of Methanoregula formicica SMSPT, a Mesophilic Hydrogenotrophic Methanogen Isolated from a Methanogenic Upflow Anaerobic Sludge Blanket Reactor.</title>
        <authorList>
            <person name="Yamamoto K."/>
            <person name="Tamaki H."/>
            <person name="Cadillo-Quiroz H."/>
            <person name="Imachi H."/>
            <person name="Kyrpides N."/>
            <person name="Woyke T."/>
            <person name="Goodwin L."/>
            <person name="Zinder S.H."/>
            <person name="Kamagata Y."/>
            <person name="Liu W.T."/>
        </authorList>
    </citation>
    <scope>NUCLEOTIDE SEQUENCE [LARGE SCALE GENOMIC DNA]</scope>
    <source>
        <strain evidence="3">DSM 22288 / NBRC 105244 / SMSP</strain>
    </source>
</reference>
<dbReference type="RefSeq" id="WP_015284673.1">
    <property type="nucleotide sequence ID" value="NC_019943.1"/>
</dbReference>
<protein>
    <recommendedName>
        <fullName evidence="1">DUF6431 domain-containing protein</fullName>
    </recommendedName>
</protein>
<reference evidence="3" key="1">
    <citation type="submission" date="2011-12" db="EMBL/GenBank/DDBJ databases">
        <title>Complete sequence of Methanoregula formicicum SMSP.</title>
        <authorList>
            <person name="Lucas S."/>
            <person name="Han J."/>
            <person name="Lapidus A."/>
            <person name="Cheng J.-F."/>
            <person name="Goodwin L."/>
            <person name="Pitluck S."/>
            <person name="Peters L."/>
            <person name="Ovchinnikova G."/>
            <person name="Teshima H."/>
            <person name="Detter J.C."/>
            <person name="Han C."/>
            <person name="Tapia R."/>
            <person name="Land M."/>
            <person name="Hauser L."/>
            <person name="Kyrpides N."/>
            <person name="Ivanova N."/>
            <person name="Pagani I."/>
            <person name="Imachi H."/>
            <person name="Tamaki H."/>
            <person name="Sekiguchi Y."/>
            <person name="Kamagata Y."/>
            <person name="Cadillo-Quiroz H."/>
            <person name="Zinder S."/>
            <person name="Liu W.-T."/>
            <person name="Woyke T."/>
        </authorList>
    </citation>
    <scope>NUCLEOTIDE SEQUENCE [LARGE SCALE GENOMIC DNA]</scope>
    <source>
        <strain evidence="3">DSM 22288 / NBRC 105244 / SMSP</strain>
    </source>
</reference>
<organism evidence="2 3">
    <name type="scientific">Methanoregula formicica (strain DSM 22288 / NBRC 105244 / SMSP)</name>
    <dbReference type="NCBI Taxonomy" id="593750"/>
    <lineage>
        <taxon>Archaea</taxon>
        <taxon>Methanobacteriati</taxon>
        <taxon>Methanobacteriota</taxon>
        <taxon>Stenosarchaea group</taxon>
        <taxon>Methanomicrobia</taxon>
        <taxon>Methanomicrobiales</taxon>
        <taxon>Methanoregulaceae</taxon>
        <taxon>Methanoregula</taxon>
    </lineage>
</organism>
<dbReference type="eggNOG" id="arCOG05305">
    <property type="taxonomic scope" value="Archaea"/>
</dbReference>